<comment type="caution">
    <text evidence="2">The sequence shown here is derived from an EMBL/GenBank/DDBJ whole genome shotgun (WGS) entry which is preliminary data.</text>
</comment>
<organism evidence="2 3">
    <name type="scientific">Halorubrum halodurans</name>
    <dbReference type="NCBI Taxonomy" id="1383851"/>
    <lineage>
        <taxon>Archaea</taxon>
        <taxon>Methanobacteriati</taxon>
        <taxon>Methanobacteriota</taxon>
        <taxon>Stenosarchaea group</taxon>
        <taxon>Halobacteria</taxon>
        <taxon>Halobacteriales</taxon>
        <taxon>Haloferacaceae</taxon>
        <taxon>Halorubrum</taxon>
    </lineage>
</organism>
<keyword evidence="1" id="KW-1133">Transmembrane helix</keyword>
<evidence type="ECO:0000313" key="2">
    <source>
        <dbReference type="EMBL" id="OYR57968.1"/>
    </source>
</evidence>
<dbReference type="EMBL" id="NHPJ01000050">
    <property type="protein sequence ID" value="OYR57968.1"/>
    <property type="molecule type" value="Genomic_DNA"/>
</dbReference>
<dbReference type="Pfam" id="PF23922">
    <property type="entry name" value="DUF7261"/>
    <property type="match status" value="1"/>
</dbReference>
<protein>
    <submittedName>
        <fullName evidence="2">Uncharacterized protein</fullName>
    </submittedName>
</protein>
<gene>
    <name evidence="2" type="ORF">DJ70_04655</name>
</gene>
<keyword evidence="3" id="KW-1185">Reference proteome</keyword>
<proteinExistence type="predicted"/>
<accession>A0A256IN15</accession>
<dbReference type="Proteomes" id="UP000216308">
    <property type="component" value="Unassembled WGS sequence"/>
</dbReference>
<reference evidence="2 3" key="1">
    <citation type="journal article" date="2014" name="Front. Microbiol.">
        <title>Population and genomic analysis of the genus Halorubrum.</title>
        <authorList>
            <person name="Fullmer M.S."/>
            <person name="Soucy S.M."/>
            <person name="Swithers K.S."/>
            <person name="Makkay A.M."/>
            <person name="Wheeler R."/>
            <person name="Ventosa A."/>
            <person name="Gogarten J.P."/>
            <person name="Papke R.T."/>
        </authorList>
    </citation>
    <scope>NUCLEOTIDE SEQUENCE [LARGE SCALE GENOMIC DNA]</scope>
    <source>
        <strain evidence="2 3">Cb34</strain>
    </source>
</reference>
<name>A0A256IN15_9EURY</name>
<evidence type="ECO:0000313" key="3">
    <source>
        <dbReference type="Proteomes" id="UP000216308"/>
    </source>
</evidence>
<dbReference type="InterPro" id="IPR055685">
    <property type="entry name" value="DUF7261"/>
</dbReference>
<keyword evidence="1" id="KW-0812">Transmembrane</keyword>
<feature type="transmembrane region" description="Helical" evidence="1">
    <location>
        <begin position="21"/>
        <end position="41"/>
    </location>
</feature>
<dbReference type="AlphaFoldDB" id="A0A256IN15"/>
<dbReference type="OrthoDB" id="238714at2157"/>
<evidence type="ECO:0000256" key="1">
    <source>
        <dbReference type="SAM" id="Phobius"/>
    </source>
</evidence>
<sequence>MADVNPDRTRERRLRDADRGQLLVVAGLVMAVALVALVVLLNATIYAETLATRGVEDADREAADVRAAAVGGVGELLEATNRAGPSSHAAANDTVLEGVADLDRRIARSYADRGGAVRLDADAAGLRRGKHLATDGNATSLANATGATTYAFVDGIDRTRAFSLSLAVDDLATTTAANATGEAFHVAFDGAALAGSREVYVYRNGSGGVVVANGTNGAAPTALCSVAAAPGENVTLDLTGERFGSAACPGVWPADLVVPTDRYGIGFANADAADGTVTATVRPRPAGTDPATDHAGVSPAVYDAAVELRYRTADLRFRTTVRVAPGEPRA</sequence>
<keyword evidence="1" id="KW-0472">Membrane</keyword>
<dbReference type="RefSeq" id="WP_094530605.1">
    <property type="nucleotide sequence ID" value="NZ_NHPJ01000050.1"/>
</dbReference>